<accession>A0A251ZWS8</accession>
<dbReference type="EMBL" id="JOPB01000002">
    <property type="protein sequence ID" value="OUI79102.1"/>
    <property type="molecule type" value="Genomic_DNA"/>
</dbReference>
<dbReference type="Proteomes" id="UP000194946">
    <property type="component" value="Unassembled WGS sequence"/>
</dbReference>
<proteinExistence type="predicted"/>
<organism evidence="2 3">
    <name type="scientific">Commensalibacter intestini</name>
    <dbReference type="NCBI Taxonomy" id="479936"/>
    <lineage>
        <taxon>Bacteria</taxon>
        <taxon>Pseudomonadati</taxon>
        <taxon>Pseudomonadota</taxon>
        <taxon>Alphaproteobacteria</taxon>
        <taxon>Acetobacterales</taxon>
        <taxon>Acetobacteraceae</taxon>
    </lineage>
</organism>
<evidence type="ECO:0000313" key="3">
    <source>
        <dbReference type="Proteomes" id="UP000194946"/>
    </source>
</evidence>
<comment type="caution">
    <text evidence="2">The sequence shown here is derived from an EMBL/GenBank/DDBJ whole genome shotgun (WGS) entry which is preliminary data.</text>
</comment>
<feature type="transmembrane region" description="Helical" evidence="1">
    <location>
        <begin position="39"/>
        <end position="59"/>
    </location>
</feature>
<feature type="transmembrane region" description="Helical" evidence="1">
    <location>
        <begin position="6"/>
        <end position="27"/>
    </location>
</feature>
<feature type="transmembrane region" description="Helical" evidence="1">
    <location>
        <begin position="65"/>
        <end position="85"/>
    </location>
</feature>
<name>A0A251ZWS8_9PROT</name>
<keyword evidence="3" id="KW-1185">Reference proteome</keyword>
<dbReference type="RefSeq" id="WP_040364011.1">
    <property type="nucleotide sequence ID" value="NZ_JOPB01000002.1"/>
</dbReference>
<reference evidence="3" key="1">
    <citation type="submission" date="2014-06" db="EMBL/GenBank/DDBJ databases">
        <authorList>
            <person name="Winans N.J."/>
            <person name="Newell P.D."/>
            <person name="Douglas A.E."/>
        </authorList>
    </citation>
    <scope>NUCLEOTIDE SEQUENCE [LARGE SCALE GENOMIC DNA]</scope>
    <source>
        <strain evidence="3">DmL_052</strain>
    </source>
</reference>
<keyword evidence="1" id="KW-1133">Transmembrane helix</keyword>
<protein>
    <submittedName>
        <fullName evidence="2">Uncharacterized protein</fullName>
    </submittedName>
</protein>
<evidence type="ECO:0000256" key="1">
    <source>
        <dbReference type="SAM" id="Phobius"/>
    </source>
</evidence>
<gene>
    <name evidence="2" type="ORF">HK18_04120</name>
</gene>
<sequence>MFILVFIINFLSLFFLICALNIIRARYKLTENSLMESVIYKSGFTLFNVISLLLCLYYWSNPGWLIWINLTSINALIMALCLGFYPQLYTKWMKLFHCNQAPK</sequence>
<keyword evidence="1" id="KW-0812">Transmembrane</keyword>
<dbReference type="AlphaFoldDB" id="A0A251ZWS8"/>
<keyword evidence="1" id="KW-0472">Membrane</keyword>
<evidence type="ECO:0000313" key="2">
    <source>
        <dbReference type="EMBL" id="OUI79102.1"/>
    </source>
</evidence>